<organism evidence="2 3">
    <name type="scientific">Reyranella humidisoli</name>
    <dbReference type="NCBI Taxonomy" id="2849149"/>
    <lineage>
        <taxon>Bacteria</taxon>
        <taxon>Pseudomonadati</taxon>
        <taxon>Pseudomonadota</taxon>
        <taxon>Alphaproteobacteria</taxon>
        <taxon>Hyphomicrobiales</taxon>
        <taxon>Reyranellaceae</taxon>
        <taxon>Reyranella</taxon>
    </lineage>
</organism>
<keyword evidence="1" id="KW-0732">Signal</keyword>
<accession>A0ABS6IF81</accession>
<dbReference type="Proteomes" id="UP000727907">
    <property type="component" value="Unassembled WGS sequence"/>
</dbReference>
<sequence length="215" mass="24544">MTRCRTAILAAMFAAAGASAVLAQDSNEFWPEAQYHYWFDDRTRAIAMAAVSRDMASNANYQAEEGLTLEHRFADFLLGRIGYRHGGATDGDPFNENRLLTEQTLRLHLPSLVIVDVRNRQDFRWLDTGFSMRFRERIQVQRDVTIDSYTFTPYASAEVFFDTRYGQFSRYRLTAGVTLPIVRHFSLEPYLVRQVDYVGSSAIINAVGLIFIAAF</sequence>
<evidence type="ECO:0000313" key="3">
    <source>
        <dbReference type="Proteomes" id="UP000727907"/>
    </source>
</evidence>
<feature type="chain" id="PRO_5046472136" evidence="1">
    <location>
        <begin position="24"/>
        <end position="215"/>
    </location>
</feature>
<dbReference type="RefSeq" id="WP_216956571.1">
    <property type="nucleotide sequence ID" value="NZ_JAHOPB010000001.1"/>
</dbReference>
<gene>
    <name evidence="2" type="ORF">KQ910_01835</name>
</gene>
<keyword evidence="3" id="KW-1185">Reference proteome</keyword>
<dbReference type="InterPro" id="IPR019619">
    <property type="entry name" value="DUF2490"/>
</dbReference>
<feature type="signal peptide" evidence="1">
    <location>
        <begin position="1"/>
        <end position="23"/>
    </location>
</feature>
<name>A0ABS6IF81_9HYPH</name>
<evidence type="ECO:0000313" key="2">
    <source>
        <dbReference type="EMBL" id="MBU8872479.1"/>
    </source>
</evidence>
<dbReference type="EMBL" id="JAHOPB010000001">
    <property type="protein sequence ID" value="MBU8872479.1"/>
    <property type="molecule type" value="Genomic_DNA"/>
</dbReference>
<proteinExistence type="predicted"/>
<reference evidence="2 3" key="1">
    <citation type="submission" date="2021-06" db="EMBL/GenBank/DDBJ databases">
        <authorList>
            <person name="Lee D.H."/>
        </authorList>
    </citation>
    <scope>NUCLEOTIDE SEQUENCE [LARGE SCALE GENOMIC DNA]</scope>
    <source>
        <strain evidence="2 3">MMS21-HV4-11</strain>
    </source>
</reference>
<protein>
    <submittedName>
        <fullName evidence="2">DUF2490 domain-containing protein</fullName>
    </submittedName>
</protein>
<evidence type="ECO:0000256" key="1">
    <source>
        <dbReference type="SAM" id="SignalP"/>
    </source>
</evidence>
<comment type="caution">
    <text evidence="2">The sequence shown here is derived from an EMBL/GenBank/DDBJ whole genome shotgun (WGS) entry which is preliminary data.</text>
</comment>
<dbReference type="Pfam" id="PF10677">
    <property type="entry name" value="DUF2490"/>
    <property type="match status" value="1"/>
</dbReference>